<evidence type="ECO:0000313" key="2">
    <source>
        <dbReference type="Proteomes" id="UP000638648"/>
    </source>
</evidence>
<keyword evidence="2" id="KW-1185">Reference proteome</keyword>
<sequence length="226" mass="24513">MTTHWIAVVGNSPGVGKSTLCVALASWLRDAGAVVDHFEEEHILTRAQFRDVAEEFAGDGVVHPRTLVAATRSYVEHARGSGVDVLVTDALIPFVPSLVAWGQDEPAIAEIIRDLERAVEPTRVTLVYLRDDPGVALQRAVDREGPAWAEWYVGKLGAAPGTRSVVDLASAAEHLRREADLTLRLLAASRWDVVIADAGVADAGQIARYVRERLRGRLQDVVPSGR</sequence>
<proteinExistence type="predicted"/>
<dbReference type="AlphaFoldDB" id="A0A927MUE2"/>
<dbReference type="Proteomes" id="UP000638648">
    <property type="component" value="Unassembled WGS sequence"/>
</dbReference>
<organism evidence="1 2">
    <name type="scientific">Actinopolymorpha pittospori</name>
    <dbReference type="NCBI Taxonomy" id="648752"/>
    <lineage>
        <taxon>Bacteria</taxon>
        <taxon>Bacillati</taxon>
        <taxon>Actinomycetota</taxon>
        <taxon>Actinomycetes</taxon>
        <taxon>Propionibacteriales</taxon>
        <taxon>Actinopolymorphaceae</taxon>
        <taxon>Actinopolymorpha</taxon>
    </lineage>
</organism>
<reference evidence="1" key="1">
    <citation type="submission" date="2020-10" db="EMBL/GenBank/DDBJ databases">
        <title>Sequencing the genomes of 1000 actinobacteria strains.</title>
        <authorList>
            <person name="Klenk H.-P."/>
        </authorList>
    </citation>
    <scope>NUCLEOTIDE SEQUENCE</scope>
    <source>
        <strain evidence="1">DSM 45354</strain>
    </source>
</reference>
<dbReference type="SUPFAM" id="SSF52540">
    <property type="entry name" value="P-loop containing nucleoside triphosphate hydrolases"/>
    <property type="match status" value="1"/>
</dbReference>
<dbReference type="InterPro" id="IPR027417">
    <property type="entry name" value="P-loop_NTPase"/>
</dbReference>
<evidence type="ECO:0000313" key="1">
    <source>
        <dbReference type="EMBL" id="MBE1606536.1"/>
    </source>
</evidence>
<protein>
    <submittedName>
        <fullName evidence="1">Uncharacterized protein</fullName>
    </submittedName>
</protein>
<dbReference type="RefSeq" id="WP_202896374.1">
    <property type="nucleotide sequence ID" value="NZ_BAABJL010000147.1"/>
</dbReference>
<comment type="caution">
    <text evidence="1">The sequence shown here is derived from an EMBL/GenBank/DDBJ whole genome shotgun (WGS) entry which is preliminary data.</text>
</comment>
<gene>
    <name evidence="1" type="ORF">HEB94_003384</name>
</gene>
<dbReference type="EMBL" id="JADBEM010000001">
    <property type="protein sequence ID" value="MBE1606536.1"/>
    <property type="molecule type" value="Genomic_DNA"/>
</dbReference>
<dbReference type="Gene3D" id="3.40.50.300">
    <property type="entry name" value="P-loop containing nucleotide triphosphate hydrolases"/>
    <property type="match status" value="1"/>
</dbReference>
<accession>A0A927MUE2</accession>
<name>A0A927MUE2_9ACTN</name>